<reference evidence="16" key="2">
    <citation type="submission" date="2025-09" db="UniProtKB">
        <authorList>
            <consortium name="Ensembl"/>
        </authorList>
    </citation>
    <scope>IDENTIFICATION</scope>
</reference>
<keyword evidence="12" id="KW-0539">Nucleus</keyword>
<dbReference type="PROSITE" id="PS50157">
    <property type="entry name" value="ZINC_FINGER_C2H2_2"/>
    <property type="match status" value="3"/>
</dbReference>
<feature type="region of interest" description="Disordered" evidence="14">
    <location>
        <begin position="1"/>
        <end position="21"/>
    </location>
</feature>
<comment type="similarity">
    <text evidence="3">Belongs to the krueppel C2H2-type zinc-finger protein family.</text>
</comment>
<evidence type="ECO:0000256" key="3">
    <source>
        <dbReference type="ARBA" id="ARBA00006991"/>
    </source>
</evidence>
<evidence type="ECO:0000313" key="16">
    <source>
        <dbReference type="Ensembl" id="ENSCCRP00000059706.2"/>
    </source>
</evidence>
<protein>
    <recommendedName>
        <fullName evidence="15">C2H2-type domain-containing protein</fullName>
    </recommendedName>
</protein>
<dbReference type="Proteomes" id="UP001108240">
    <property type="component" value="Unplaced"/>
</dbReference>
<evidence type="ECO:0000256" key="8">
    <source>
        <dbReference type="ARBA" id="ARBA00022833"/>
    </source>
</evidence>
<dbReference type="PANTHER" id="PTHR23235:SF152">
    <property type="entry name" value="SI:DKEY-210J14.3"/>
    <property type="match status" value="1"/>
</dbReference>
<evidence type="ECO:0000256" key="9">
    <source>
        <dbReference type="ARBA" id="ARBA00023015"/>
    </source>
</evidence>
<comment type="pathway">
    <text evidence="2">Protein modification; protein ubiquitination.</text>
</comment>
<dbReference type="FunFam" id="3.30.160.60:FF:001952">
    <property type="entry name" value="Zgc:174623 protein"/>
    <property type="match status" value="1"/>
</dbReference>
<dbReference type="GO" id="GO:0000978">
    <property type="term" value="F:RNA polymerase II cis-regulatory region sequence-specific DNA binding"/>
    <property type="evidence" value="ECO:0007669"/>
    <property type="project" value="TreeGrafter"/>
</dbReference>
<evidence type="ECO:0000313" key="17">
    <source>
        <dbReference type="Proteomes" id="UP001108240"/>
    </source>
</evidence>
<dbReference type="SMART" id="SM00355">
    <property type="entry name" value="ZnF_C2H2"/>
    <property type="match status" value="3"/>
</dbReference>
<keyword evidence="5" id="KW-0677">Repeat</keyword>
<evidence type="ECO:0000256" key="11">
    <source>
        <dbReference type="ARBA" id="ARBA00023163"/>
    </source>
</evidence>
<dbReference type="InterPro" id="IPR036236">
    <property type="entry name" value="Znf_C2H2_sf"/>
</dbReference>
<dbReference type="GO" id="GO:0000981">
    <property type="term" value="F:DNA-binding transcription factor activity, RNA polymerase II-specific"/>
    <property type="evidence" value="ECO:0007669"/>
    <property type="project" value="TreeGrafter"/>
</dbReference>
<comment type="subcellular location">
    <subcellularLocation>
        <location evidence="1">Nucleus</location>
    </subcellularLocation>
</comment>
<keyword evidence="6 13" id="KW-0863">Zinc-finger</keyword>
<organism evidence="16 17">
    <name type="scientific">Cyprinus carpio carpio</name>
    <dbReference type="NCBI Taxonomy" id="630221"/>
    <lineage>
        <taxon>Eukaryota</taxon>
        <taxon>Metazoa</taxon>
        <taxon>Chordata</taxon>
        <taxon>Craniata</taxon>
        <taxon>Vertebrata</taxon>
        <taxon>Euteleostomi</taxon>
        <taxon>Actinopterygii</taxon>
        <taxon>Neopterygii</taxon>
        <taxon>Teleostei</taxon>
        <taxon>Ostariophysi</taxon>
        <taxon>Cypriniformes</taxon>
        <taxon>Cyprinidae</taxon>
        <taxon>Cyprininae</taxon>
        <taxon>Cyprinus</taxon>
    </lineage>
</organism>
<dbReference type="FunFam" id="3.30.160.60:FF:000446">
    <property type="entry name" value="Zinc finger protein"/>
    <property type="match status" value="1"/>
</dbReference>
<dbReference type="Ensembl" id="ENSCCRT00000064764.2">
    <property type="protein sequence ID" value="ENSCCRP00000059706.2"/>
    <property type="gene ID" value="ENSCCRG00000074467.1"/>
</dbReference>
<feature type="domain" description="C2H2-type" evidence="15">
    <location>
        <begin position="50"/>
        <end position="77"/>
    </location>
</feature>
<sequence length="143" mass="16729">PGSSLSLSDPAKTHSRPSADRPYHCQDCGKYFRINDIKRHQRIHSGERPFPCFQCGKNFPTSGDLKRHERIHTGERPYHCPQCCGKSFSESGHLKEHRHNRKNKIKIRLNTKQRKHMADRVQTSEQTVQIKRFLVHKKISYSV</sequence>
<keyword evidence="10" id="KW-0238">DNA-binding</keyword>
<dbReference type="InterPro" id="IPR013087">
    <property type="entry name" value="Znf_C2H2_type"/>
</dbReference>
<evidence type="ECO:0000256" key="4">
    <source>
        <dbReference type="ARBA" id="ARBA00022723"/>
    </source>
</evidence>
<dbReference type="GO" id="GO:0008270">
    <property type="term" value="F:zinc ion binding"/>
    <property type="evidence" value="ECO:0007669"/>
    <property type="project" value="UniProtKB-KW"/>
</dbReference>
<dbReference type="PANTHER" id="PTHR23235">
    <property type="entry name" value="KRUEPPEL-LIKE TRANSCRIPTION FACTOR"/>
    <property type="match status" value="1"/>
</dbReference>
<evidence type="ECO:0000256" key="12">
    <source>
        <dbReference type="ARBA" id="ARBA00023242"/>
    </source>
</evidence>
<evidence type="ECO:0000256" key="5">
    <source>
        <dbReference type="ARBA" id="ARBA00022737"/>
    </source>
</evidence>
<keyword evidence="7" id="KW-0833">Ubl conjugation pathway</keyword>
<evidence type="ECO:0000259" key="15">
    <source>
        <dbReference type="PROSITE" id="PS50157"/>
    </source>
</evidence>
<dbReference type="OMA" id="FEEPNRC"/>
<dbReference type="PROSITE" id="PS00028">
    <property type="entry name" value="ZINC_FINGER_C2H2_1"/>
    <property type="match status" value="1"/>
</dbReference>
<keyword evidence="17" id="KW-1185">Reference proteome</keyword>
<proteinExistence type="inferred from homology"/>
<evidence type="ECO:0000256" key="13">
    <source>
        <dbReference type="PROSITE-ProRule" id="PRU00042"/>
    </source>
</evidence>
<evidence type="ECO:0000256" key="7">
    <source>
        <dbReference type="ARBA" id="ARBA00022786"/>
    </source>
</evidence>
<feature type="domain" description="C2H2-type" evidence="15">
    <location>
        <begin position="23"/>
        <end position="49"/>
    </location>
</feature>
<evidence type="ECO:0000256" key="6">
    <source>
        <dbReference type="ARBA" id="ARBA00022771"/>
    </source>
</evidence>
<dbReference type="FunFam" id="3.30.160.60:FF:002343">
    <property type="entry name" value="Zinc finger protein 33A"/>
    <property type="match status" value="1"/>
</dbReference>
<keyword evidence="11" id="KW-0804">Transcription</keyword>
<evidence type="ECO:0000256" key="2">
    <source>
        <dbReference type="ARBA" id="ARBA00004906"/>
    </source>
</evidence>
<evidence type="ECO:0000256" key="14">
    <source>
        <dbReference type="SAM" id="MobiDB-lite"/>
    </source>
</evidence>
<evidence type="ECO:0000256" key="1">
    <source>
        <dbReference type="ARBA" id="ARBA00004123"/>
    </source>
</evidence>
<keyword evidence="9" id="KW-0805">Transcription regulation</keyword>
<feature type="domain" description="C2H2-type" evidence="15">
    <location>
        <begin position="78"/>
        <end position="106"/>
    </location>
</feature>
<dbReference type="Pfam" id="PF00096">
    <property type="entry name" value="zf-C2H2"/>
    <property type="match status" value="2"/>
</dbReference>
<dbReference type="Gene3D" id="3.30.160.60">
    <property type="entry name" value="Classic Zinc Finger"/>
    <property type="match status" value="3"/>
</dbReference>
<dbReference type="SUPFAM" id="SSF57667">
    <property type="entry name" value="beta-beta-alpha zinc fingers"/>
    <property type="match status" value="2"/>
</dbReference>
<dbReference type="AlphaFoldDB" id="A0A8C1D9M3"/>
<evidence type="ECO:0000256" key="10">
    <source>
        <dbReference type="ARBA" id="ARBA00023125"/>
    </source>
</evidence>
<dbReference type="GeneTree" id="ENSGT01150000286952"/>
<name>A0A8C1D9M3_CYPCA</name>
<keyword evidence="8" id="KW-0862">Zinc</keyword>
<reference evidence="16" key="1">
    <citation type="submission" date="2025-08" db="UniProtKB">
        <authorList>
            <consortium name="Ensembl"/>
        </authorList>
    </citation>
    <scope>IDENTIFICATION</scope>
</reference>
<keyword evidence="4" id="KW-0479">Metal-binding</keyword>
<accession>A0A8C1D9M3</accession>